<protein>
    <submittedName>
        <fullName evidence="1">HEAT repeat domain-containing protein</fullName>
    </submittedName>
</protein>
<dbReference type="InterPro" id="IPR016024">
    <property type="entry name" value="ARM-type_fold"/>
</dbReference>
<sequence length="387" mass="41640">MNTSGEPPAGIESAPHPKTVLLDTPWAELSHAYGSAEDTPTLLAGLLDDAPEVQAHALGQLQMSVLHQGSLYSSTAPVALFVAGILGDPRTLAAHASEYAWDDRVRPLRAALLEWLGEIAESVGYYDDREQDPEYEAPADIAACRAARPAIHQAVTPYLADPDPVVREATVGAVGHLLKAPELRDRIPDAAQRLRTTLTTSKDRRERAAAVLTLVARAQDTSDLLTDPDPAIRACAALAPLPADDPRPTAILLEALSDPHAVDHWFDAEPLPQLDGWFRFTLLQALLARTTTLEEILDAALALMPMANDFTVERDWGPLLLRAFPDGNVSEAALTDAQRQLLSAIAAKDDCWGNIGNKITWLRRAGLPTDRASFGVLLANPGQAADV</sequence>
<dbReference type="Proteomes" id="UP000450000">
    <property type="component" value="Unassembled WGS sequence"/>
</dbReference>
<dbReference type="OrthoDB" id="292843at2"/>
<evidence type="ECO:0000313" key="2">
    <source>
        <dbReference type="Proteomes" id="UP000450000"/>
    </source>
</evidence>
<dbReference type="RefSeq" id="WP_153463853.1">
    <property type="nucleotide sequence ID" value="NZ_WBOF01000001.1"/>
</dbReference>
<comment type="caution">
    <text evidence="1">The sequence shown here is derived from an EMBL/GenBank/DDBJ whole genome shotgun (WGS) entry which is preliminary data.</text>
</comment>
<proteinExistence type="predicted"/>
<keyword evidence="2" id="KW-1185">Reference proteome</keyword>
<gene>
    <name evidence="1" type="ORF">F7Q99_21565</name>
</gene>
<organism evidence="1 2">
    <name type="scientific">Streptomyces kaniharaensis</name>
    <dbReference type="NCBI Taxonomy" id="212423"/>
    <lineage>
        <taxon>Bacteria</taxon>
        <taxon>Bacillati</taxon>
        <taxon>Actinomycetota</taxon>
        <taxon>Actinomycetes</taxon>
        <taxon>Kitasatosporales</taxon>
        <taxon>Streptomycetaceae</taxon>
        <taxon>Streptomyces</taxon>
    </lineage>
</organism>
<dbReference type="InterPro" id="IPR011989">
    <property type="entry name" value="ARM-like"/>
</dbReference>
<dbReference type="SUPFAM" id="SSF48371">
    <property type="entry name" value="ARM repeat"/>
    <property type="match status" value="1"/>
</dbReference>
<accession>A0A6N7KWX2</accession>
<dbReference type="EMBL" id="WBOF01000001">
    <property type="protein sequence ID" value="MQS14778.1"/>
    <property type="molecule type" value="Genomic_DNA"/>
</dbReference>
<dbReference type="AlphaFoldDB" id="A0A6N7KWX2"/>
<dbReference type="Gene3D" id="1.25.10.10">
    <property type="entry name" value="Leucine-rich Repeat Variant"/>
    <property type="match status" value="1"/>
</dbReference>
<reference evidence="1 2" key="1">
    <citation type="submission" date="2019-09" db="EMBL/GenBank/DDBJ databases">
        <title>Genome Sequences of Streptomyces kaniharaensis ATCC 21070.</title>
        <authorList>
            <person name="Zhu W."/>
            <person name="De Crecy-Lagard V."/>
            <person name="Richards N.G."/>
        </authorList>
    </citation>
    <scope>NUCLEOTIDE SEQUENCE [LARGE SCALE GENOMIC DNA]</scope>
    <source>
        <strain evidence="1 2">SF-557</strain>
    </source>
</reference>
<evidence type="ECO:0000313" key="1">
    <source>
        <dbReference type="EMBL" id="MQS14778.1"/>
    </source>
</evidence>
<name>A0A6N7KWX2_9ACTN</name>